<dbReference type="InterPro" id="IPR011990">
    <property type="entry name" value="TPR-like_helical_dom_sf"/>
</dbReference>
<proteinExistence type="predicted"/>
<dbReference type="InterPro" id="IPR019734">
    <property type="entry name" value="TPR_rpt"/>
</dbReference>
<evidence type="ECO:0000256" key="1">
    <source>
        <dbReference type="PROSITE-ProRule" id="PRU00339"/>
    </source>
</evidence>
<evidence type="ECO:0000313" key="2">
    <source>
        <dbReference type="EMBL" id="KAK3946688.1"/>
    </source>
</evidence>
<gene>
    <name evidence="2" type="ORF">QBC32DRAFT_128302</name>
</gene>
<dbReference type="GO" id="GO:0043531">
    <property type="term" value="F:ADP binding"/>
    <property type="evidence" value="ECO:0007669"/>
    <property type="project" value="InterPro"/>
</dbReference>
<reference evidence="2" key="2">
    <citation type="submission" date="2023-06" db="EMBL/GenBank/DDBJ databases">
        <authorList>
            <consortium name="Lawrence Berkeley National Laboratory"/>
            <person name="Mondo S.J."/>
            <person name="Hensen N."/>
            <person name="Bonometti L."/>
            <person name="Westerberg I."/>
            <person name="Brannstrom I.O."/>
            <person name="Guillou S."/>
            <person name="Cros-Aarteil S."/>
            <person name="Calhoun S."/>
            <person name="Haridas S."/>
            <person name="Kuo A."/>
            <person name="Pangilinan J."/>
            <person name="Riley R."/>
            <person name="Labutti K."/>
            <person name="Andreopoulos B."/>
            <person name="Lipzen A."/>
            <person name="Chen C."/>
            <person name="Yanf M."/>
            <person name="Daum C."/>
            <person name="Ng V."/>
            <person name="Clum A."/>
            <person name="Steindorff A."/>
            <person name="Ohm R."/>
            <person name="Martin F."/>
            <person name="Silar P."/>
            <person name="Natvig D."/>
            <person name="Lalanne C."/>
            <person name="Gautier V."/>
            <person name="Ament-Velasquez S.L."/>
            <person name="Kruys A."/>
            <person name="Hutchinson M.I."/>
            <person name="Powell A.J."/>
            <person name="Barry K."/>
            <person name="Miller A.N."/>
            <person name="Grigoriev I.V."/>
            <person name="Debuchy R."/>
            <person name="Gladieux P."/>
            <person name="Thoren M.H."/>
            <person name="Johannesson H."/>
        </authorList>
    </citation>
    <scope>NUCLEOTIDE SEQUENCE</scope>
    <source>
        <strain evidence="2">CBS 626.80</strain>
    </source>
</reference>
<comment type="caution">
    <text evidence="2">The sequence shown here is derived from an EMBL/GenBank/DDBJ whole genome shotgun (WGS) entry which is preliminary data.</text>
</comment>
<dbReference type="Pfam" id="PF13424">
    <property type="entry name" value="TPR_12"/>
    <property type="match status" value="1"/>
</dbReference>
<dbReference type="SUPFAM" id="SSF52540">
    <property type="entry name" value="P-loop containing nucleoside triphosphate hydrolases"/>
    <property type="match status" value="1"/>
</dbReference>
<dbReference type="Pfam" id="PF13374">
    <property type="entry name" value="TPR_10"/>
    <property type="match status" value="1"/>
</dbReference>
<dbReference type="Gene3D" id="1.25.40.10">
    <property type="entry name" value="Tetratricopeptide repeat domain"/>
    <property type="match status" value="1"/>
</dbReference>
<dbReference type="EMBL" id="MU859573">
    <property type="protein sequence ID" value="KAK3946688.1"/>
    <property type="molecule type" value="Genomic_DNA"/>
</dbReference>
<dbReference type="SUPFAM" id="SSF48452">
    <property type="entry name" value="TPR-like"/>
    <property type="match status" value="1"/>
</dbReference>
<dbReference type="InterPro" id="IPR027417">
    <property type="entry name" value="P-loop_NTPase"/>
</dbReference>
<dbReference type="Gene3D" id="3.40.50.1580">
    <property type="entry name" value="Nucleoside phosphorylase domain"/>
    <property type="match status" value="1"/>
</dbReference>
<dbReference type="SMART" id="SM00028">
    <property type="entry name" value="TPR"/>
    <property type="match status" value="3"/>
</dbReference>
<dbReference type="InterPro" id="IPR053137">
    <property type="entry name" value="NLR-like"/>
</dbReference>
<evidence type="ECO:0000313" key="3">
    <source>
        <dbReference type="Proteomes" id="UP001303222"/>
    </source>
</evidence>
<feature type="repeat" description="TPR" evidence="1">
    <location>
        <begin position="843"/>
        <end position="876"/>
    </location>
</feature>
<name>A0AAN6NMB3_9PEZI</name>
<keyword evidence="3" id="KW-1185">Reference proteome</keyword>
<dbReference type="Gene3D" id="3.40.50.300">
    <property type="entry name" value="P-loop containing nucleotide triphosphate hydrolases"/>
    <property type="match status" value="1"/>
</dbReference>
<dbReference type="InterPro" id="IPR035994">
    <property type="entry name" value="Nucleoside_phosphorylase_sf"/>
</dbReference>
<dbReference type="Proteomes" id="UP001303222">
    <property type="component" value="Unassembled WGS sequence"/>
</dbReference>
<keyword evidence="1" id="KW-0802">TPR repeat</keyword>
<dbReference type="PANTHER" id="PTHR46082">
    <property type="entry name" value="ATP/GTP-BINDING PROTEIN-RELATED"/>
    <property type="match status" value="1"/>
</dbReference>
<feature type="repeat" description="TPR" evidence="1">
    <location>
        <begin position="927"/>
        <end position="960"/>
    </location>
</feature>
<dbReference type="GO" id="GO:0009116">
    <property type="term" value="P:nucleoside metabolic process"/>
    <property type="evidence" value="ECO:0007669"/>
    <property type="project" value="InterPro"/>
</dbReference>
<dbReference type="SUPFAM" id="SSF53167">
    <property type="entry name" value="Purine and uridine phosphorylases"/>
    <property type="match status" value="1"/>
</dbReference>
<dbReference type="GO" id="GO:0003824">
    <property type="term" value="F:catalytic activity"/>
    <property type="evidence" value="ECO:0007669"/>
    <property type="project" value="InterPro"/>
</dbReference>
<dbReference type="PANTHER" id="PTHR46082:SF6">
    <property type="entry name" value="AAA+ ATPASE DOMAIN-CONTAINING PROTEIN-RELATED"/>
    <property type="match status" value="1"/>
</dbReference>
<feature type="repeat" description="TPR" evidence="1">
    <location>
        <begin position="885"/>
        <end position="918"/>
    </location>
</feature>
<organism evidence="2 3">
    <name type="scientific">Pseudoneurospora amorphoporcata</name>
    <dbReference type="NCBI Taxonomy" id="241081"/>
    <lineage>
        <taxon>Eukaryota</taxon>
        <taxon>Fungi</taxon>
        <taxon>Dikarya</taxon>
        <taxon>Ascomycota</taxon>
        <taxon>Pezizomycotina</taxon>
        <taxon>Sordariomycetes</taxon>
        <taxon>Sordariomycetidae</taxon>
        <taxon>Sordariales</taxon>
        <taxon>Sordariaceae</taxon>
        <taxon>Pseudoneurospora</taxon>
    </lineage>
</organism>
<protein>
    <submittedName>
        <fullName evidence="2">Uncharacterized protein</fullName>
    </submittedName>
</protein>
<sequence length="988" mass="111049">MGGDLKDAAPASKHGFEIAILCALPKERAAVLLLLDDLWDGKGSDRHRYARAQGDCNAYTHGRIGRFHVVIVLLDTMGKVPAAGAATAVRIGYPNISLALIVGICAGVPFPKKSQEVILGDVVISNILIHRDFGRQYSNRFVAKVETEDVYGRPNKNIRSLLRSLSLGDDGCPEVEEQAEKYLRQLQEKNDIDPKRKTGKYKYPGVNKDKLFSDAYEHKHHNPTLDCGCCTQGSICEGSREIECDELGCDDNLLVPRQRLTQHGAQGSFPLPQIHIGRMGSGDSVIRSAQHRDALAVEGVIGIEMEGAGAWDELPSIVIKGVCDYADSHKSKMWQDYAAATAASVAKAVLDEYPGSGRVSGDAHGPQEAMNPLGDSARHQEMQQMSEKDQQYLKDLPTTNPRHDKTHIEQTKGSHYRVKFSLQGMPTSNNFVPRPSDITDIEKSLLPYHRKTQGCNVFVLHGLGGIGKTQLAVNFARHYQAAFSAIFWLDGTSEDSLKQSFAICAKRIPQGQIPENIRSPKTGDEVDLNDIVEHVQEWLAKDDNVDWLLIFDNVDLDHTQGEIPGAYDIRKYYLRSDHGAVLITSRLSKLAQLGESKRIKPADLDLSKKIFEKWYRKELMMDDDAQKLLRLLEGLPLALAQAAAYMGELKLHVASYIRLYKQQWNKLFQNTDSSLLDYGRSVCTTWTISFNAIETRDENAGNLLRLWAFLDNREMWHNLLQAAKNHQEQWPKWLRDIACNDVEFLNIATLLLRYSIIEARESEQSNYSMHPVVHRWISHIQDDTGKKVFLRLAVMLLGFSVPPNTTKNYWVLQRRLLPHAERCLWWMGELEEGKWNIEDITISHATHSLGNLYSDQGRLKEAEAMYQRALEGKEKALGPDHTSTLDTVHNLGNLYSDQGRLKEAETIYQRALEGKKKALGPDHTSTLDTVHNLGNLYSDQGRLKEAETMYQRALEGYEKALRPDHTSTLNTINNLGLLYSKQGPAKGC</sequence>
<dbReference type="PROSITE" id="PS50005">
    <property type="entry name" value="TPR"/>
    <property type="match status" value="3"/>
</dbReference>
<dbReference type="AlphaFoldDB" id="A0AAN6NMB3"/>
<accession>A0AAN6NMB3</accession>
<reference evidence="2" key="1">
    <citation type="journal article" date="2023" name="Mol. Phylogenet. Evol.">
        <title>Genome-scale phylogeny and comparative genomics of the fungal order Sordariales.</title>
        <authorList>
            <person name="Hensen N."/>
            <person name="Bonometti L."/>
            <person name="Westerberg I."/>
            <person name="Brannstrom I.O."/>
            <person name="Guillou S."/>
            <person name="Cros-Aarteil S."/>
            <person name="Calhoun S."/>
            <person name="Haridas S."/>
            <person name="Kuo A."/>
            <person name="Mondo S."/>
            <person name="Pangilinan J."/>
            <person name="Riley R."/>
            <person name="LaButti K."/>
            <person name="Andreopoulos B."/>
            <person name="Lipzen A."/>
            <person name="Chen C."/>
            <person name="Yan M."/>
            <person name="Daum C."/>
            <person name="Ng V."/>
            <person name="Clum A."/>
            <person name="Steindorff A."/>
            <person name="Ohm R.A."/>
            <person name="Martin F."/>
            <person name="Silar P."/>
            <person name="Natvig D.O."/>
            <person name="Lalanne C."/>
            <person name="Gautier V."/>
            <person name="Ament-Velasquez S.L."/>
            <person name="Kruys A."/>
            <person name="Hutchinson M.I."/>
            <person name="Powell A.J."/>
            <person name="Barry K."/>
            <person name="Miller A.N."/>
            <person name="Grigoriev I.V."/>
            <person name="Debuchy R."/>
            <person name="Gladieux P."/>
            <person name="Hiltunen Thoren M."/>
            <person name="Johannesson H."/>
        </authorList>
    </citation>
    <scope>NUCLEOTIDE SEQUENCE</scope>
    <source>
        <strain evidence="2">CBS 626.80</strain>
    </source>
</reference>